<dbReference type="RefSeq" id="WP_250868110.1">
    <property type="nucleotide sequence ID" value="NZ_JAGSOI010000023.1"/>
</dbReference>
<dbReference type="EMBL" id="JAGSOI010000023">
    <property type="protein sequence ID" value="MCM1986753.1"/>
    <property type="molecule type" value="Genomic_DNA"/>
</dbReference>
<keyword evidence="2" id="KW-1133">Transmembrane helix</keyword>
<keyword evidence="2" id="KW-0472">Membrane</keyword>
<comment type="similarity">
    <text evidence="1">Belongs to the protein kinase superfamily. ADCK protein kinase family.</text>
</comment>
<keyword evidence="4" id="KW-0418">Kinase</keyword>
<comment type="caution">
    <text evidence="4">The sequence shown here is derived from an EMBL/GenBank/DDBJ whole genome shotgun (WGS) entry which is preliminary data.</text>
</comment>
<dbReference type="GO" id="GO:0005524">
    <property type="term" value="F:ATP binding"/>
    <property type="evidence" value="ECO:0007669"/>
    <property type="project" value="InterPro"/>
</dbReference>
<evidence type="ECO:0000256" key="2">
    <source>
        <dbReference type="SAM" id="Phobius"/>
    </source>
</evidence>
<dbReference type="SUPFAM" id="SSF56112">
    <property type="entry name" value="Protein kinase-like (PK-like)"/>
    <property type="match status" value="1"/>
</dbReference>
<dbReference type="CDD" id="cd05121">
    <property type="entry name" value="ABC1_ADCK3-like"/>
    <property type="match status" value="1"/>
</dbReference>
<dbReference type="PROSITE" id="PS50011">
    <property type="entry name" value="PROTEIN_KINASE_DOM"/>
    <property type="match status" value="1"/>
</dbReference>
<dbReference type="PANTHER" id="PTHR10566:SF113">
    <property type="entry name" value="PROTEIN ACTIVITY OF BC1 COMPLEX KINASE 7, CHLOROPLASTIC"/>
    <property type="match status" value="1"/>
</dbReference>
<evidence type="ECO:0000256" key="1">
    <source>
        <dbReference type="ARBA" id="ARBA00009670"/>
    </source>
</evidence>
<protein>
    <submittedName>
        <fullName evidence="4">AarF/ABC1/UbiB kinase family protein</fullName>
    </submittedName>
</protein>
<dbReference type="GO" id="GO:0004672">
    <property type="term" value="F:protein kinase activity"/>
    <property type="evidence" value="ECO:0007669"/>
    <property type="project" value="InterPro"/>
</dbReference>
<reference evidence="4" key="2">
    <citation type="submission" date="2021-04" db="EMBL/GenBank/DDBJ databases">
        <authorList>
            <person name="Dong X."/>
        </authorList>
    </citation>
    <scope>NUCLEOTIDE SEQUENCE</scope>
    <source>
        <strain evidence="4">LLY</strain>
    </source>
</reference>
<name>A0A9E4ZGH4_9EURY</name>
<dbReference type="InterPro" id="IPR000719">
    <property type="entry name" value="Prot_kinase_dom"/>
</dbReference>
<keyword evidence="5" id="KW-1185">Reference proteome</keyword>
<feature type="transmembrane region" description="Helical" evidence="2">
    <location>
        <begin position="527"/>
        <end position="554"/>
    </location>
</feature>
<evidence type="ECO:0000313" key="4">
    <source>
        <dbReference type="EMBL" id="MCM1986753.1"/>
    </source>
</evidence>
<gene>
    <name evidence="4" type="ORF">KDK67_07030</name>
</gene>
<keyword evidence="2" id="KW-0812">Transmembrane</keyword>
<reference evidence="4" key="1">
    <citation type="journal article" date="2021" name="mSystems">
        <title>Bacteria and Archaea Synergistically Convert Glycine Betaine to Biogenic Methane in the Formosa Cold Seep of the South China Sea.</title>
        <authorList>
            <person name="Li L."/>
            <person name="Zhang W."/>
            <person name="Zhang S."/>
            <person name="Song L."/>
            <person name="Sun Q."/>
            <person name="Zhang H."/>
            <person name="Xiang H."/>
            <person name="Dong X."/>
        </authorList>
    </citation>
    <scope>NUCLEOTIDE SEQUENCE</scope>
    <source>
        <strain evidence="4">LLY</strain>
    </source>
</reference>
<proteinExistence type="inferred from homology"/>
<sequence length="559" mass="64040">MPTKLVRRYSMVKRYGIIIDTLIKYGFGYFVDQMGIRSLGSFSSRFKGRFAPPPRPCSGPERVRKVLEELGPTYVKFGQLMSMRQDLIPKEYAEEFAKLQNEVPPFSFDEVERVVEEEFGKKIEDIFLSFDSSSIAAASIGQVHRAKLLDGTEVVVKVQRPGIRKVIRSDLDILYSMAGFAEEHVEEAKLYSPVEVVDEVYHSIHAEMDYTQEARNIERFRRNFENDPDIVIPNVYWEYSTRRVLTMEYIDGVKCDNFKTLEEMGLDRYKIAENGTKAFMKQIFEDGFFHADMHSGNVLILEDGRICLLDFGMVGSISNEVKNLLVDALLAITREDVTQYLEVMRDFGMVPDELDIHSFKIEYGYILSKYYGRSLKQLDTPEMIAEMMTLLRKFRIRIPPNIALLFKGVMTVSGFALQMVPDFNVTVVAEPYAKAIMRNRLKPKQMAESLYSDLWQTARMLHKAPLQISHILATAEKGYLNLKFDPHEMDRIVAEISSSSNRLAFSFIISAIIVGSSLIIQTGMEPYIWGVPFFGLMGFSVAAFMGIWLMIYILKTGKI</sequence>
<dbReference type="Gene3D" id="1.10.510.10">
    <property type="entry name" value="Transferase(Phosphotransferase) domain 1"/>
    <property type="match status" value="1"/>
</dbReference>
<accession>A0A9E4ZGH4</accession>
<organism evidence="4 5">
    <name type="scientific">Methanococcoides seepicolus</name>
    <dbReference type="NCBI Taxonomy" id="2828780"/>
    <lineage>
        <taxon>Archaea</taxon>
        <taxon>Methanobacteriati</taxon>
        <taxon>Methanobacteriota</taxon>
        <taxon>Stenosarchaea group</taxon>
        <taxon>Methanomicrobia</taxon>
        <taxon>Methanosarcinales</taxon>
        <taxon>Methanosarcinaceae</taxon>
        <taxon>Methanococcoides</taxon>
    </lineage>
</organism>
<dbReference type="InterPro" id="IPR004147">
    <property type="entry name" value="ABC1_dom"/>
</dbReference>
<dbReference type="PANTHER" id="PTHR10566">
    <property type="entry name" value="CHAPERONE-ACTIVITY OF BC1 COMPLEX CABC1 -RELATED"/>
    <property type="match status" value="1"/>
</dbReference>
<keyword evidence="4" id="KW-0808">Transferase</keyword>
<dbReference type="Proteomes" id="UP001056766">
    <property type="component" value="Unassembled WGS sequence"/>
</dbReference>
<dbReference type="Pfam" id="PF03109">
    <property type="entry name" value="ABC1"/>
    <property type="match status" value="1"/>
</dbReference>
<dbReference type="InterPro" id="IPR011009">
    <property type="entry name" value="Kinase-like_dom_sf"/>
</dbReference>
<feature type="transmembrane region" description="Helical" evidence="2">
    <location>
        <begin position="503"/>
        <end position="521"/>
    </location>
</feature>
<dbReference type="AlphaFoldDB" id="A0A9E4ZGH4"/>
<dbReference type="InterPro" id="IPR050154">
    <property type="entry name" value="UbiB_kinase"/>
</dbReference>
<feature type="domain" description="Protein kinase" evidence="3">
    <location>
        <begin position="129"/>
        <end position="461"/>
    </location>
</feature>
<dbReference type="SMART" id="SM00220">
    <property type="entry name" value="S_TKc"/>
    <property type="match status" value="1"/>
</dbReference>
<evidence type="ECO:0000259" key="3">
    <source>
        <dbReference type="PROSITE" id="PS50011"/>
    </source>
</evidence>
<evidence type="ECO:0000313" key="5">
    <source>
        <dbReference type="Proteomes" id="UP001056766"/>
    </source>
</evidence>